<sequence>MGGEAARIAERADPAPCAEARVAGEDPYECEAREGGIEAEGCGSFHQKEATGSSTFETEVTATYVWHRWLRGKSGCGPDFVERVVEAGVSRV</sequence>
<accession>A0ABM8RD05</accession>
<evidence type="ECO:0000313" key="2">
    <source>
        <dbReference type="Proteomes" id="UP000675880"/>
    </source>
</evidence>
<dbReference type="Proteomes" id="UP000675880">
    <property type="component" value="Unassembled WGS sequence"/>
</dbReference>
<name>A0ABM8RD05_9BACT</name>
<keyword evidence="2" id="KW-1185">Reference proteome</keyword>
<gene>
    <name evidence="1" type="ORF">NSPZN2_20027</name>
</gene>
<dbReference type="EMBL" id="CAJNBJ010000012">
    <property type="protein sequence ID" value="CAE6746348.1"/>
    <property type="molecule type" value="Genomic_DNA"/>
</dbReference>
<proteinExistence type="predicted"/>
<reference evidence="1 2" key="1">
    <citation type="submission" date="2021-02" db="EMBL/GenBank/DDBJ databases">
        <authorList>
            <person name="Han P."/>
        </authorList>
    </citation>
    <scope>NUCLEOTIDE SEQUENCE [LARGE SCALE GENOMIC DNA]</scope>
    <source>
        <strain evidence="1">Candidatus Nitrospira sp. ZN2</strain>
    </source>
</reference>
<organism evidence="1 2">
    <name type="scientific">Nitrospira defluvii</name>
    <dbReference type="NCBI Taxonomy" id="330214"/>
    <lineage>
        <taxon>Bacteria</taxon>
        <taxon>Pseudomonadati</taxon>
        <taxon>Nitrospirota</taxon>
        <taxon>Nitrospiria</taxon>
        <taxon>Nitrospirales</taxon>
        <taxon>Nitrospiraceae</taxon>
        <taxon>Nitrospira</taxon>
    </lineage>
</organism>
<protein>
    <submittedName>
        <fullName evidence="1">Uncharacterized protein</fullName>
    </submittedName>
</protein>
<evidence type="ECO:0000313" key="1">
    <source>
        <dbReference type="EMBL" id="CAE6746348.1"/>
    </source>
</evidence>
<comment type="caution">
    <text evidence="1">The sequence shown here is derived from an EMBL/GenBank/DDBJ whole genome shotgun (WGS) entry which is preliminary data.</text>
</comment>